<evidence type="ECO:0000313" key="6">
    <source>
        <dbReference type="Proteomes" id="UP000078532"/>
    </source>
</evidence>
<dbReference type="InterPro" id="IPR017911">
    <property type="entry name" value="MacB-like_ATP-bd"/>
</dbReference>
<dbReference type="PANTHER" id="PTHR24220:SF86">
    <property type="entry name" value="ABC TRANSPORTER ABCH.1"/>
    <property type="match status" value="1"/>
</dbReference>
<name>A0A1B7LGK1_9FIRM</name>
<organism evidence="5 6">
    <name type="scientific">Desulfotomaculum copahuensis</name>
    <dbReference type="NCBI Taxonomy" id="1838280"/>
    <lineage>
        <taxon>Bacteria</taxon>
        <taxon>Bacillati</taxon>
        <taxon>Bacillota</taxon>
        <taxon>Clostridia</taxon>
        <taxon>Eubacteriales</taxon>
        <taxon>Desulfotomaculaceae</taxon>
        <taxon>Desulfotomaculum</taxon>
    </lineage>
</organism>
<keyword evidence="6" id="KW-1185">Reference proteome</keyword>
<proteinExistence type="predicted"/>
<dbReference type="InterPro" id="IPR015854">
    <property type="entry name" value="ABC_transpr_LolD-like"/>
</dbReference>
<feature type="domain" description="ABC transporter" evidence="4">
    <location>
        <begin position="7"/>
        <end position="238"/>
    </location>
</feature>
<dbReference type="SUPFAM" id="SSF52540">
    <property type="entry name" value="P-loop containing nucleoside triphosphate hydrolases"/>
    <property type="match status" value="1"/>
</dbReference>
<evidence type="ECO:0000313" key="5">
    <source>
        <dbReference type="EMBL" id="OAT85226.1"/>
    </source>
</evidence>
<sequence>MSGPPLIQCQELTKVYPLKGVAVHALRGVDLEIARGEMAAIMGASGSGKSTLMNIIGCMDRQTSGRYHLDGVDVSTLKESELASLRNKKLGFVFQRYNLLPRASALYNVELPLFYAGLSGAEVTARALAALERVGLRDFARHRPNQMSGGQQQRVAIARAMVNNPLVILADEPTGALDTASSAEIMGIFQQMHSEQGVTVVIVTHEPDIAVYCQRKITMRDGSIAGDEPVIHRTIFNRGA</sequence>
<dbReference type="FunFam" id="3.40.50.300:FF:000032">
    <property type="entry name" value="Export ABC transporter ATP-binding protein"/>
    <property type="match status" value="1"/>
</dbReference>
<dbReference type="Pfam" id="PF00005">
    <property type="entry name" value="ABC_tran"/>
    <property type="match status" value="1"/>
</dbReference>
<comment type="caution">
    <text evidence="5">The sequence shown here is derived from an EMBL/GenBank/DDBJ whole genome shotgun (WGS) entry which is preliminary data.</text>
</comment>
<dbReference type="RefSeq" id="WP_066666966.1">
    <property type="nucleotide sequence ID" value="NZ_LYVF01000069.1"/>
</dbReference>
<dbReference type="OrthoDB" id="9810992at2"/>
<evidence type="ECO:0000256" key="2">
    <source>
        <dbReference type="ARBA" id="ARBA00022741"/>
    </source>
</evidence>
<dbReference type="PANTHER" id="PTHR24220">
    <property type="entry name" value="IMPORT ATP-BINDING PROTEIN"/>
    <property type="match status" value="1"/>
</dbReference>
<gene>
    <name evidence="5" type="ORF">A6M21_06685</name>
</gene>
<dbReference type="EMBL" id="LYVF01000069">
    <property type="protein sequence ID" value="OAT85226.1"/>
    <property type="molecule type" value="Genomic_DNA"/>
</dbReference>
<dbReference type="GO" id="GO:0005524">
    <property type="term" value="F:ATP binding"/>
    <property type="evidence" value="ECO:0007669"/>
    <property type="project" value="UniProtKB-KW"/>
</dbReference>
<accession>A0A1B7LGK1</accession>
<dbReference type="InterPro" id="IPR003593">
    <property type="entry name" value="AAA+_ATPase"/>
</dbReference>
<protein>
    <submittedName>
        <fullName evidence="5">Macrolide ABC transporter ATP-binding protein</fullName>
    </submittedName>
</protein>
<dbReference type="InterPro" id="IPR027417">
    <property type="entry name" value="P-loop_NTPase"/>
</dbReference>
<dbReference type="CDD" id="cd03255">
    <property type="entry name" value="ABC_MJ0796_LolCDE_FtsE"/>
    <property type="match status" value="1"/>
</dbReference>
<evidence type="ECO:0000259" key="4">
    <source>
        <dbReference type="PROSITE" id="PS50893"/>
    </source>
</evidence>
<dbReference type="PROSITE" id="PS50893">
    <property type="entry name" value="ABC_TRANSPORTER_2"/>
    <property type="match status" value="1"/>
</dbReference>
<evidence type="ECO:0000256" key="1">
    <source>
        <dbReference type="ARBA" id="ARBA00022448"/>
    </source>
</evidence>
<keyword evidence="1" id="KW-0813">Transport</keyword>
<dbReference type="PROSITE" id="PS00211">
    <property type="entry name" value="ABC_TRANSPORTER_1"/>
    <property type="match status" value="1"/>
</dbReference>
<dbReference type="Proteomes" id="UP000078532">
    <property type="component" value="Unassembled WGS sequence"/>
</dbReference>
<dbReference type="GO" id="GO:0016887">
    <property type="term" value="F:ATP hydrolysis activity"/>
    <property type="evidence" value="ECO:0007669"/>
    <property type="project" value="InterPro"/>
</dbReference>
<dbReference type="AlphaFoldDB" id="A0A1B7LGK1"/>
<dbReference type="InterPro" id="IPR017871">
    <property type="entry name" value="ABC_transporter-like_CS"/>
</dbReference>
<dbReference type="SMART" id="SM00382">
    <property type="entry name" value="AAA"/>
    <property type="match status" value="1"/>
</dbReference>
<keyword evidence="2" id="KW-0547">Nucleotide-binding</keyword>
<reference evidence="5 6" key="1">
    <citation type="submission" date="2016-04" db="EMBL/GenBank/DDBJ databases">
        <authorList>
            <person name="Evans L.H."/>
            <person name="Alamgir A."/>
            <person name="Owens N."/>
            <person name="Weber N.D."/>
            <person name="Virtaneva K."/>
            <person name="Barbian K."/>
            <person name="Babar A."/>
            <person name="Rosenke K."/>
        </authorList>
    </citation>
    <scope>NUCLEOTIDE SEQUENCE [LARGE SCALE GENOMIC DNA]</scope>
    <source>
        <strain evidence="5 6">LMa1</strain>
    </source>
</reference>
<dbReference type="InterPro" id="IPR003439">
    <property type="entry name" value="ABC_transporter-like_ATP-bd"/>
</dbReference>
<dbReference type="STRING" id="1838280.A6M21_06685"/>
<dbReference type="GO" id="GO:0022857">
    <property type="term" value="F:transmembrane transporter activity"/>
    <property type="evidence" value="ECO:0007669"/>
    <property type="project" value="UniProtKB-ARBA"/>
</dbReference>
<keyword evidence="3 5" id="KW-0067">ATP-binding</keyword>
<dbReference type="GO" id="GO:0098796">
    <property type="term" value="C:membrane protein complex"/>
    <property type="evidence" value="ECO:0007669"/>
    <property type="project" value="UniProtKB-ARBA"/>
</dbReference>
<evidence type="ECO:0000256" key="3">
    <source>
        <dbReference type="ARBA" id="ARBA00022840"/>
    </source>
</evidence>
<dbReference type="Gene3D" id="3.40.50.300">
    <property type="entry name" value="P-loop containing nucleotide triphosphate hydrolases"/>
    <property type="match status" value="1"/>
</dbReference>
<dbReference type="GO" id="GO:0005886">
    <property type="term" value="C:plasma membrane"/>
    <property type="evidence" value="ECO:0007669"/>
    <property type="project" value="TreeGrafter"/>
</dbReference>